<comment type="caution">
    <text evidence="2">The sequence shown here is derived from an EMBL/GenBank/DDBJ whole genome shotgun (WGS) entry which is preliminary data.</text>
</comment>
<dbReference type="InterPro" id="IPR021104">
    <property type="entry name" value="KfrA_DNA-bd_N"/>
</dbReference>
<organism evidence="2">
    <name type="scientific">marine sediment metagenome</name>
    <dbReference type="NCBI Taxonomy" id="412755"/>
    <lineage>
        <taxon>unclassified sequences</taxon>
        <taxon>metagenomes</taxon>
        <taxon>ecological metagenomes</taxon>
    </lineage>
</organism>
<sequence length="130" mass="13882">MAAKNNKSTAAQLEKKVRAAMAELGKEGKRPTYAHVRDEIGGGSFRDLGPIIKAIVAEQVARAKAESEVPEMPADVAELATAIWEGAYRCADEVAGVRSRSSTSWARRTRALSSAPIMRSMSKGLNPAPT</sequence>
<dbReference type="AlphaFoldDB" id="A0A0F9G0K1"/>
<evidence type="ECO:0000313" key="2">
    <source>
        <dbReference type="EMBL" id="KKL56912.1"/>
    </source>
</evidence>
<gene>
    <name evidence="2" type="ORF">LCGC14_2240680</name>
</gene>
<reference evidence="2" key="1">
    <citation type="journal article" date="2015" name="Nature">
        <title>Complex archaea that bridge the gap between prokaryotes and eukaryotes.</title>
        <authorList>
            <person name="Spang A."/>
            <person name="Saw J.H."/>
            <person name="Jorgensen S.L."/>
            <person name="Zaremba-Niedzwiedzka K."/>
            <person name="Martijn J."/>
            <person name="Lind A.E."/>
            <person name="van Eijk R."/>
            <person name="Schleper C."/>
            <person name="Guy L."/>
            <person name="Ettema T.J."/>
        </authorList>
    </citation>
    <scope>NUCLEOTIDE SEQUENCE</scope>
</reference>
<protein>
    <recommendedName>
        <fullName evidence="1">KfrA N-terminal DNA-binding domain-containing protein</fullName>
    </recommendedName>
</protein>
<feature type="domain" description="KfrA N-terminal DNA-binding" evidence="1">
    <location>
        <begin position="15"/>
        <end position="99"/>
    </location>
</feature>
<accession>A0A0F9G0K1</accession>
<name>A0A0F9G0K1_9ZZZZ</name>
<dbReference type="EMBL" id="LAZR01030338">
    <property type="protein sequence ID" value="KKL56912.1"/>
    <property type="molecule type" value="Genomic_DNA"/>
</dbReference>
<dbReference type="Pfam" id="PF11740">
    <property type="entry name" value="KfrA_N"/>
    <property type="match status" value="1"/>
</dbReference>
<proteinExistence type="predicted"/>
<evidence type="ECO:0000259" key="1">
    <source>
        <dbReference type="Pfam" id="PF11740"/>
    </source>
</evidence>